<keyword evidence="9 10" id="KW-0411">Iron-sulfur</keyword>
<keyword evidence="8 10" id="KW-0408">Iron</keyword>
<dbReference type="InterPro" id="IPR058240">
    <property type="entry name" value="rSAM_sf"/>
</dbReference>
<keyword evidence="10" id="KW-0963">Cytoplasm</keyword>
<evidence type="ECO:0000256" key="7">
    <source>
        <dbReference type="ARBA" id="ARBA00023002"/>
    </source>
</evidence>
<dbReference type="SFLD" id="SFLDS00029">
    <property type="entry name" value="Radical_SAM"/>
    <property type="match status" value="1"/>
</dbReference>
<dbReference type="InterPro" id="IPR013785">
    <property type="entry name" value="Aldolase_TIM"/>
</dbReference>
<comment type="cofactor">
    <cofactor evidence="10">
        <name>[4Fe-4S] cluster</name>
        <dbReference type="ChEBI" id="CHEBI:49883"/>
    </cofactor>
    <text evidence="10">Binds 1 [4Fe-4S] cluster. The cluster is coordinated with 3 cysteines and an exchangeable S-adenosyl-L-methionine.</text>
</comment>
<dbReference type="Gene3D" id="3.20.20.70">
    <property type="entry name" value="Aldolase class I"/>
    <property type="match status" value="1"/>
</dbReference>
<dbReference type="CDD" id="cd01335">
    <property type="entry name" value="Radical_SAM"/>
    <property type="match status" value="1"/>
</dbReference>
<comment type="function">
    <text evidence="1 10">Activation of pyruvate formate-lyase under anaerobic conditions by generation of an organic free radical, using S-adenosylmethionine and reduced flavodoxin as cosubstrates to produce 5'-deoxy-adenosine.</text>
</comment>
<dbReference type="RefSeq" id="WP_344647101.1">
    <property type="nucleotide sequence ID" value="NZ_BAAAGX010000003.1"/>
</dbReference>
<proteinExistence type="inferred from homology"/>
<dbReference type="InterPro" id="IPR001989">
    <property type="entry name" value="Radical_activat_CS"/>
</dbReference>
<dbReference type="PANTHER" id="PTHR30352">
    <property type="entry name" value="PYRUVATE FORMATE-LYASE-ACTIVATING ENZYME"/>
    <property type="match status" value="1"/>
</dbReference>
<keyword evidence="7 10" id="KW-0560">Oxidoreductase</keyword>
<dbReference type="PANTHER" id="PTHR30352:SF5">
    <property type="entry name" value="PYRUVATE FORMATE-LYASE 1-ACTIVATING ENZYME"/>
    <property type="match status" value="1"/>
</dbReference>
<dbReference type="SUPFAM" id="SSF102114">
    <property type="entry name" value="Radical SAM enzymes"/>
    <property type="match status" value="1"/>
</dbReference>
<keyword evidence="13" id="KW-1185">Reference proteome</keyword>
<keyword evidence="12" id="KW-0670">Pyruvate</keyword>
<evidence type="ECO:0000256" key="9">
    <source>
        <dbReference type="ARBA" id="ARBA00023014"/>
    </source>
</evidence>
<dbReference type="InterPro" id="IPR012838">
    <property type="entry name" value="PFL1_activating"/>
</dbReference>
<evidence type="ECO:0000256" key="4">
    <source>
        <dbReference type="ARBA" id="ARBA00022485"/>
    </source>
</evidence>
<gene>
    <name evidence="12" type="primary">pflA</name>
    <name evidence="12" type="ORF">GCM10009539_05420</name>
</gene>
<sequence>MTTGSVHSWDLSIGVDGPGTRLVLFLAGCPLRCQYCENPDTWHRRNGVPTSVEDVMAKVRRHRRLFDVTGGGVTITGGEPLLQARFTGEVLAACAAEGIHTALDTSGYLGVRAPDEMLADVGLVLLDIKSWDPATYRKVTGRELVPTLVFAERLAKLSRPTWIRFVLVPGLTDAPENVEGLADHIATLPNVERVDVVAYHRFGVPKYAELGIPYRLEGVPEPTDEQLEHARRTFASRGLIVT</sequence>
<evidence type="ECO:0000313" key="13">
    <source>
        <dbReference type="Proteomes" id="UP001500967"/>
    </source>
</evidence>
<evidence type="ECO:0000256" key="5">
    <source>
        <dbReference type="ARBA" id="ARBA00022691"/>
    </source>
</evidence>
<evidence type="ECO:0000256" key="2">
    <source>
        <dbReference type="ARBA" id="ARBA00009777"/>
    </source>
</evidence>
<dbReference type="InterPro" id="IPR007197">
    <property type="entry name" value="rSAM"/>
</dbReference>
<dbReference type="Proteomes" id="UP001500967">
    <property type="component" value="Unassembled WGS sequence"/>
</dbReference>
<evidence type="ECO:0000256" key="10">
    <source>
        <dbReference type="RuleBase" id="RU362053"/>
    </source>
</evidence>
<dbReference type="SFLD" id="SFLDG01066">
    <property type="entry name" value="organic_radical-activating_enz"/>
    <property type="match status" value="1"/>
</dbReference>
<evidence type="ECO:0000256" key="3">
    <source>
        <dbReference type="ARBA" id="ARBA00021356"/>
    </source>
</evidence>
<keyword evidence="5 10" id="KW-0949">S-adenosyl-L-methionine</keyword>
<accession>A0ABN0TJB8</accession>
<organism evidence="12 13">
    <name type="scientific">Cryptosporangium japonicum</name>
    <dbReference type="NCBI Taxonomy" id="80872"/>
    <lineage>
        <taxon>Bacteria</taxon>
        <taxon>Bacillati</taxon>
        <taxon>Actinomycetota</taxon>
        <taxon>Actinomycetes</taxon>
        <taxon>Cryptosporangiales</taxon>
        <taxon>Cryptosporangiaceae</taxon>
        <taxon>Cryptosporangium</taxon>
    </lineage>
</organism>
<evidence type="ECO:0000256" key="8">
    <source>
        <dbReference type="ARBA" id="ARBA00023004"/>
    </source>
</evidence>
<dbReference type="EMBL" id="BAAAGX010000003">
    <property type="protein sequence ID" value="GAA0223139.1"/>
    <property type="molecule type" value="Genomic_DNA"/>
</dbReference>
<dbReference type="NCBIfam" id="TIGR02493">
    <property type="entry name" value="PFLA"/>
    <property type="match status" value="1"/>
</dbReference>
<dbReference type="PROSITE" id="PS01087">
    <property type="entry name" value="RADICAL_ACTIVATING"/>
    <property type="match status" value="1"/>
</dbReference>
<name>A0ABN0TJB8_9ACTN</name>
<evidence type="ECO:0000259" key="11">
    <source>
        <dbReference type="PROSITE" id="PS51918"/>
    </source>
</evidence>
<comment type="similarity">
    <text evidence="2 10">Belongs to the organic radical-activating enzymes family.</text>
</comment>
<dbReference type="InterPro" id="IPR034457">
    <property type="entry name" value="Organic_radical-activating"/>
</dbReference>
<keyword evidence="4 10" id="KW-0004">4Fe-4S</keyword>
<feature type="domain" description="Radical SAM core" evidence="11">
    <location>
        <begin position="15"/>
        <end position="237"/>
    </location>
</feature>
<dbReference type="EC" id="1.97.1.4" evidence="10"/>
<comment type="catalytic activity">
    <reaction evidence="10">
        <text>glycyl-[formate C-acetyltransferase] + reduced [flavodoxin] + S-adenosyl-L-methionine = glycin-2-yl radical-[formate C-acetyltransferase] + semiquinone [flavodoxin] + 5'-deoxyadenosine + L-methionine + H(+)</text>
        <dbReference type="Rhea" id="RHEA:19225"/>
        <dbReference type="Rhea" id="RHEA-COMP:10622"/>
        <dbReference type="Rhea" id="RHEA-COMP:12190"/>
        <dbReference type="Rhea" id="RHEA-COMP:12191"/>
        <dbReference type="Rhea" id="RHEA-COMP:14480"/>
        <dbReference type="ChEBI" id="CHEBI:15378"/>
        <dbReference type="ChEBI" id="CHEBI:17319"/>
        <dbReference type="ChEBI" id="CHEBI:29947"/>
        <dbReference type="ChEBI" id="CHEBI:32722"/>
        <dbReference type="ChEBI" id="CHEBI:57618"/>
        <dbReference type="ChEBI" id="CHEBI:57844"/>
        <dbReference type="ChEBI" id="CHEBI:59789"/>
        <dbReference type="ChEBI" id="CHEBI:140311"/>
        <dbReference type="EC" id="1.97.1.4"/>
    </reaction>
</comment>
<comment type="subcellular location">
    <subcellularLocation>
        <location evidence="10">Cytoplasm</location>
    </subcellularLocation>
</comment>
<evidence type="ECO:0000256" key="1">
    <source>
        <dbReference type="ARBA" id="ARBA00003141"/>
    </source>
</evidence>
<dbReference type="PROSITE" id="PS51918">
    <property type="entry name" value="RADICAL_SAM"/>
    <property type="match status" value="1"/>
</dbReference>
<keyword evidence="6 10" id="KW-0479">Metal-binding</keyword>
<dbReference type="Pfam" id="PF04055">
    <property type="entry name" value="Radical_SAM"/>
    <property type="match status" value="1"/>
</dbReference>
<protein>
    <recommendedName>
        <fullName evidence="3 10">Pyruvate formate-lyase-activating enzyme</fullName>
        <ecNumber evidence="10">1.97.1.4</ecNumber>
    </recommendedName>
</protein>
<evidence type="ECO:0000313" key="12">
    <source>
        <dbReference type="EMBL" id="GAA0223139.1"/>
    </source>
</evidence>
<reference evidence="12 13" key="1">
    <citation type="journal article" date="2019" name="Int. J. Syst. Evol. Microbiol.">
        <title>The Global Catalogue of Microorganisms (GCM) 10K type strain sequencing project: providing services to taxonomists for standard genome sequencing and annotation.</title>
        <authorList>
            <consortium name="The Broad Institute Genomics Platform"/>
            <consortium name="The Broad Institute Genome Sequencing Center for Infectious Disease"/>
            <person name="Wu L."/>
            <person name="Ma J."/>
        </authorList>
    </citation>
    <scope>NUCLEOTIDE SEQUENCE [LARGE SCALE GENOMIC DNA]</scope>
    <source>
        <strain evidence="12 13">JCM 10425</strain>
    </source>
</reference>
<comment type="caution">
    <text evidence="12">The sequence shown here is derived from an EMBL/GenBank/DDBJ whole genome shotgun (WGS) entry which is preliminary data.</text>
</comment>
<evidence type="ECO:0000256" key="6">
    <source>
        <dbReference type="ARBA" id="ARBA00022723"/>
    </source>
</evidence>